<reference evidence="1 2" key="1">
    <citation type="submission" date="2019-10" db="EMBL/GenBank/DDBJ databases">
        <authorList>
            <person name="Jorgensen H.J."/>
            <person name="Tolsma S."/>
            <person name="Caruso S.M."/>
            <person name="Garlena R.A."/>
            <person name="Russell D.A."/>
            <person name="Pope W.H."/>
            <person name="Jacobs-Se D."/>
            <person name="Hatfull G.F."/>
        </authorList>
    </citation>
    <scope>NUCLEOTIDE SEQUENCE [LARGE SCALE GENOMIC DNA]</scope>
</reference>
<evidence type="ECO:0000313" key="1">
    <source>
        <dbReference type="EMBL" id="QGH75333.1"/>
    </source>
</evidence>
<proteinExistence type="predicted"/>
<keyword evidence="2" id="KW-1185">Reference proteome</keyword>
<dbReference type="GeneID" id="60321249"/>
<dbReference type="RefSeq" id="YP_009949841.1">
    <property type="nucleotide sequence ID" value="NC_051584.1"/>
</dbReference>
<dbReference type="KEGG" id="vg:60321249"/>
<name>A0A5Q2WF64_9CAUD</name>
<gene>
    <name evidence="1" type="primary">85</name>
    <name evidence="1" type="ORF">SEA_QUESADILLA_85</name>
</gene>
<dbReference type="EMBL" id="MN617843">
    <property type="protein sequence ID" value="QGH75333.1"/>
    <property type="molecule type" value="Genomic_DNA"/>
</dbReference>
<organism evidence="1 2">
    <name type="scientific">Mycobacterium phage Quesadilla</name>
    <dbReference type="NCBI Taxonomy" id="2664226"/>
    <lineage>
        <taxon>Viruses</taxon>
        <taxon>Duplodnaviria</taxon>
        <taxon>Heunggongvirae</taxon>
        <taxon>Uroviricota</taxon>
        <taxon>Caudoviricetes</taxon>
        <taxon>Bclasvirinae</taxon>
        <taxon>Quesadillavirus</taxon>
        <taxon>Quesadillavirus quesadilla</taxon>
    </lineage>
</organism>
<sequence length="84" mass="9038">MFSHYSARYAAEGGPGVTLPTIPEAMIADETANVMSIVFAGAGRWVLADSQGQVYAEAENPAELGDWLTEYLDTLGQMVERGEL</sequence>
<dbReference type="Proteomes" id="UP000370142">
    <property type="component" value="Segment"/>
</dbReference>
<protein>
    <submittedName>
        <fullName evidence="1">Uncharacterized protein</fullName>
    </submittedName>
</protein>
<evidence type="ECO:0000313" key="2">
    <source>
        <dbReference type="Proteomes" id="UP000370142"/>
    </source>
</evidence>
<accession>A0A5Q2WF64</accession>